<feature type="transmembrane region" description="Helical" evidence="1">
    <location>
        <begin position="309"/>
        <end position="327"/>
    </location>
</feature>
<name>A0A917F415_9ACTN</name>
<keyword evidence="3" id="KW-1185">Reference proteome</keyword>
<feature type="transmembrane region" description="Helical" evidence="1">
    <location>
        <begin position="78"/>
        <end position="99"/>
    </location>
</feature>
<keyword evidence="1" id="KW-0812">Transmembrane</keyword>
<evidence type="ECO:0000313" key="3">
    <source>
        <dbReference type="Proteomes" id="UP000649179"/>
    </source>
</evidence>
<feature type="transmembrane region" description="Helical" evidence="1">
    <location>
        <begin position="37"/>
        <end position="58"/>
    </location>
</feature>
<reference evidence="2" key="2">
    <citation type="submission" date="2020-09" db="EMBL/GenBank/DDBJ databases">
        <authorList>
            <person name="Sun Q."/>
            <person name="Zhou Y."/>
        </authorList>
    </citation>
    <scope>NUCLEOTIDE SEQUENCE</scope>
    <source>
        <strain evidence="2">CGMCC 1.16067</strain>
    </source>
</reference>
<feature type="transmembrane region" description="Helical" evidence="1">
    <location>
        <begin position="168"/>
        <end position="187"/>
    </location>
</feature>
<feature type="transmembrane region" description="Helical" evidence="1">
    <location>
        <begin position="365"/>
        <end position="384"/>
    </location>
</feature>
<comment type="caution">
    <text evidence="2">The sequence shown here is derived from an EMBL/GenBank/DDBJ whole genome shotgun (WGS) entry which is preliminary data.</text>
</comment>
<keyword evidence="1" id="KW-0472">Membrane</keyword>
<dbReference type="Proteomes" id="UP000649179">
    <property type="component" value="Unassembled WGS sequence"/>
</dbReference>
<keyword evidence="1" id="KW-1133">Transmembrane helix</keyword>
<evidence type="ECO:0000256" key="1">
    <source>
        <dbReference type="SAM" id="Phobius"/>
    </source>
</evidence>
<dbReference type="AlphaFoldDB" id="A0A917F415"/>
<dbReference type="EMBL" id="BMKQ01000001">
    <property type="protein sequence ID" value="GGF43699.1"/>
    <property type="molecule type" value="Genomic_DNA"/>
</dbReference>
<gene>
    <name evidence="2" type="ORF">GCM10011519_16930</name>
</gene>
<organism evidence="2 3">
    <name type="scientific">Marmoricola endophyticus</name>
    <dbReference type="NCBI Taxonomy" id="2040280"/>
    <lineage>
        <taxon>Bacteria</taxon>
        <taxon>Bacillati</taxon>
        <taxon>Actinomycetota</taxon>
        <taxon>Actinomycetes</taxon>
        <taxon>Propionibacteriales</taxon>
        <taxon>Nocardioidaceae</taxon>
        <taxon>Marmoricola</taxon>
    </lineage>
</organism>
<feature type="transmembrane region" description="Helical" evidence="1">
    <location>
        <begin position="12"/>
        <end position="31"/>
    </location>
</feature>
<feature type="transmembrane region" description="Helical" evidence="1">
    <location>
        <begin position="339"/>
        <end position="359"/>
    </location>
</feature>
<protein>
    <submittedName>
        <fullName evidence="2">Uncharacterized protein</fullName>
    </submittedName>
</protein>
<evidence type="ECO:0000313" key="2">
    <source>
        <dbReference type="EMBL" id="GGF43699.1"/>
    </source>
</evidence>
<feature type="transmembrane region" description="Helical" evidence="1">
    <location>
        <begin position="271"/>
        <end position="289"/>
    </location>
</feature>
<proteinExistence type="predicted"/>
<reference evidence="2" key="1">
    <citation type="journal article" date="2014" name="Int. J. Syst. Evol. Microbiol.">
        <title>Complete genome sequence of Corynebacterium casei LMG S-19264T (=DSM 44701T), isolated from a smear-ripened cheese.</title>
        <authorList>
            <consortium name="US DOE Joint Genome Institute (JGI-PGF)"/>
            <person name="Walter F."/>
            <person name="Albersmeier A."/>
            <person name="Kalinowski J."/>
            <person name="Ruckert C."/>
        </authorList>
    </citation>
    <scope>NUCLEOTIDE SEQUENCE</scope>
    <source>
        <strain evidence="2">CGMCC 1.16067</strain>
    </source>
</reference>
<accession>A0A917F415</accession>
<feature type="transmembrane region" description="Helical" evidence="1">
    <location>
        <begin position="134"/>
        <end position="156"/>
    </location>
</feature>
<sequence>MLVHRPRTQLALGSASNVIYVLTVQALGLIFLKPDNFGLFSIQYLLGALAGSVCLSVVAEAWMREEIRTGVNWSWKTYANAATWVSLGGVAVTMAVSLVFSDLRVIAVSGSVAVGLATYRVATRFYDVRKARYLHVVAGDVAGAGLALTVAIGSVAAGQKVGLQTLTWAWIAAGVGPLLLGGWPVGVSAMSARSWVRSHAASIKVLARDSVITDLSGIGTPLMLSPVLGVQGLGVYRAMSNAAAPVRLLVTPLRPALAGVSLAKVVSPRPALLIMLTAALPGIGCWVLLDLVRQVADIGTLTSLSAHSATVGLFVSGTFLLHIFSMFARTNLTGRGLLVGRILQLVLCMGLPLTFATTVGLSGAMVAYASATLCSGIMWCVLLARHVASAV</sequence>
<feature type="transmembrane region" description="Helical" evidence="1">
    <location>
        <begin position="105"/>
        <end position="122"/>
    </location>
</feature>